<evidence type="ECO:0000256" key="15">
    <source>
        <dbReference type="SAM" id="Phobius"/>
    </source>
</evidence>
<keyword evidence="3" id="KW-0813">Transport</keyword>
<keyword evidence="11 15" id="KW-0472">Membrane</keyword>
<dbReference type="GO" id="GO:0006811">
    <property type="term" value="P:monoatomic ion transport"/>
    <property type="evidence" value="ECO:0007669"/>
    <property type="project" value="UniProtKB-KW"/>
</dbReference>
<proteinExistence type="inferred from homology"/>
<dbReference type="GO" id="GO:0046930">
    <property type="term" value="C:pore complex"/>
    <property type="evidence" value="ECO:0007669"/>
    <property type="project" value="UniProtKB-KW"/>
</dbReference>
<evidence type="ECO:0000256" key="7">
    <source>
        <dbReference type="ARBA" id="ARBA00022729"/>
    </source>
</evidence>
<keyword evidence="7" id="KW-0732">Signal</keyword>
<accession>A0A1H4GWU1</accession>
<evidence type="ECO:0000256" key="10">
    <source>
        <dbReference type="ARBA" id="ARBA00023114"/>
    </source>
</evidence>
<evidence type="ECO:0000259" key="17">
    <source>
        <dbReference type="Pfam" id="PF22461"/>
    </source>
</evidence>
<feature type="domain" description="Polysaccharide export protein N-terminal" evidence="16">
    <location>
        <begin position="47"/>
        <end position="148"/>
    </location>
</feature>
<evidence type="ECO:0000256" key="12">
    <source>
        <dbReference type="ARBA" id="ARBA00023139"/>
    </source>
</evidence>
<comment type="subcellular location">
    <subcellularLocation>
        <location evidence="1">Cell outer membrane</location>
        <topology evidence="1">Multi-pass membrane protein</topology>
    </subcellularLocation>
</comment>
<dbReference type="PROSITE" id="PS51257">
    <property type="entry name" value="PROKAR_LIPOPROTEIN"/>
    <property type="match status" value="1"/>
</dbReference>
<evidence type="ECO:0000313" key="18">
    <source>
        <dbReference type="EMBL" id="SEB13984.1"/>
    </source>
</evidence>
<dbReference type="InterPro" id="IPR049712">
    <property type="entry name" value="Poly_export"/>
</dbReference>
<keyword evidence="14" id="KW-0449">Lipoprotein</keyword>
<feature type="domain" description="SLBB" evidence="17">
    <location>
        <begin position="152"/>
        <end position="232"/>
    </location>
</feature>
<name>A0A1H4GWU1_9BACE</name>
<evidence type="ECO:0000256" key="1">
    <source>
        <dbReference type="ARBA" id="ARBA00004571"/>
    </source>
</evidence>
<keyword evidence="4" id="KW-1134">Transmembrane beta strand</keyword>
<dbReference type="Pfam" id="PF22461">
    <property type="entry name" value="SLBB_2"/>
    <property type="match status" value="1"/>
</dbReference>
<dbReference type="Gene3D" id="3.10.560.10">
    <property type="entry name" value="Outer membrane lipoprotein wza domain like"/>
    <property type="match status" value="1"/>
</dbReference>
<evidence type="ECO:0000259" key="16">
    <source>
        <dbReference type="Pfam" id="PF02563"/>
    </source>
</evidence>
<evidence type="ECO:0000256" key="4">
    <source>
        <dbReference type="ARBA" id="ARBA00022452"/>
    </source>
</evidence>
<dbReference type="GO" id="GO:0015159">
    <property type="term" value="F:polysaccharide transmembrane transporter activity"/>
    <property type="evidence" value="ECO:0007669"/>
    <property type="project" value="InterPro"/>
</dbReference>
<keyword evidence="12" id="KW-0564">Palmitate</keyword>
<evidence type="ECO:0000256" key="3">
    <source>
        <dbReference type="ARBA" id="ARBA00022448"/>
    </source>
</evidence>
<dbReference type="InterPro" id="IPR054765">
    <property type="entry name" value="SLBB_dom"/>
</dbReference>
<evidence type="ECO:0000256" key="9">
    <source>
        <dbReference type="ARBA" id="ARBA00023065"/>
    </source>
</evidence>
<evidence type="ECO:0000256" key="13">
    <source>
        <dbReference type="ARBA" id="ARBA00023237"/>
    </source>
</evidence>
<keyword evidence="6 15" id="KW-0812">Transmembrane</keyword>
<keyword evidence="15" id="KW-1133">Transmembrane helix</keyword>
<evidence type="ECO:0000256" key="14">
    <source>
        <dbReference type="ARBA" id="ARBA00023288"/>
    </source>
</evidence>
<comment type="similarity">
    <text evidence="2">Belongs to the BexD/CtrA/VexA family.</text>
</comment>
<reference evidence="18 19" key="1">
    <citation type="submission" date="2016-10" db="EMBL/GenBank/DDBJ databases">
        <authorList>
            <person name="de Groot N.N."/>
        </authorList>
    </citation>
    <scope>NUCLEOTIDE SEQUENCE [LARGE SCALE GENOMIC DNA]</scope>
    <source>
        <strain evidence="18 19">NLAE-zl-G339</strain>
    </source>
</reference>
<dbReference type="GO" id="GO:0015288">
    <property type="term" value="F:porin activity"/>
    <property type="evidence" value="ECO:0007669"/>
    <property type="project" value="UniProtKB-KW"/>
</dbReference>
<dbReference type="RefSeq" id="WP_004326800.1">
    <property type="nucleotide sequence ID" value="NZ_FNRP01000037.1"/>
</dbReference>
<keyword evidence="5" id="KW-0762">Sugar transport</keyword>
<evidence type="ECO:0000313" key="19">
    <source>
        <dbReference type="Proteomes" id="UP000183040"/>
    </source>
</evidence>
<keyword evidence="10" id="KW-0626">Porin</keyword>
<dbReference type="InterPro" id="IPR003715">
    <property type="entry name" value="Poly_export_N"/>
</dbReference>
<protein>
    <submittedName>
        <fullName evidence="18">Polysaccharide export outer membrane protein</fullName>
    </submittedName>
</protein>
<evidence type="ECO:0000256" key="8">
    <source>
        <dbReference type="ARBA" id="ARBA00023047"/>
    </source>
</evidence>
<keyword evidence="9" id="KW-0406">Ion transport</keyword>
<dbReference type="Pfam" id="PF02563">
    <property type="entry name" value="Poly_export"/>
    <property type="match status" value="1"/>
</dbReference>
<evidence type="ECO:0000256" key="11">
    <source>
        <dbReference type="ARBA" id="ARBA00023136"/>
    </source>
</evidence>
<dbReference type="EMBL" id="FNRP01000037">
    <property type="protein sequence ID" value="SEB13984.1"/>
    <property type="molecule type" value="Genomic_DNA"/>
</dbReference>
<sequence length="271" mass="29673">MVMRKLKRLTLGVLLAFLLVSCQSYKKVPYLQDTAFVNDTEQSVRQTGVKVMPKDLLTIAVSCSTPELAAPFNLVNSGTASGTEGKMVGQGNASPALQQYLVDNQGNINFPVLGEIHVGGLTKLEIENLIIDKLKVYLKEAPLVTVRIVNYRISVLGEVAKPGSFVISNEKINLLEALAMAGDLTIYGMRDNVKLIRTGQDNKQEIITMDLNKAETVLSPYYQLQQNDIIYVTPNKTKAKNSDIGTNTGLWFSATSILVSLANILVILLNK</sequence>
<keyword evidence="8" id="KW-0625">Polysaccharide transport</keyword>
<dbReference type="PANTHER" id="PTHR33619:SF3">
    <property type="entry name" value="POLYSACCHARIDE EXPORT PROTEIN GFCE-RELATED"/>
    <property type="match status" value="1"/>
</dbReference>
<evidence type="ECO:0000256" key="5">
    <source>
        <dbReference type="ARBA" id="ARBA00022597"/>
    </source>
</evidence>
<evidence type="ECO:0000256" key="6">
    <source>
        <dbReference type="ARBA" id="ARBA00022692"/>
    </source>
</evidence>
<dbReference type="Proteomes" id="UP000183040">
    <property type="component" value="Unassembled WGS sequence"/>
</dbReference>
<organism evidence="18 19">
    <name type="scientific">Bacteroides xylanisolvens</name>
    <dbReference type="NCBI Taxonomy" id="371601"/>
    <lineage>
        <taxon>Bacteria</taxon>
        <taxon>Pseudomonadati</taxon>
        <taxon>Bacteroidota</taxon>
        <taxon>Bacteroidia</taxon>
        <taxon>Bacteroidales</taxon>
        <taxon>Bacteroidaceae</taxon>
        <taxon>Bacteroides</taxon>
    </lineage>
</organism>
<dbReference type="AlphaFoldDB" id="A0A1H4GWU1"/>
<feature type="transmembrane region" description="Helical" evidence="15">
    <location>
        <begin position="250"/>
        <end position="269"/>
    </location>
</feature>
<evidence type="ECO:0000256" key="2">
    <source>
        <dbReference type="ARBA" id="ARBA00009450"/>
    </source>
</evidence>
<dbReference type="GO" id="GO:0009279">
    <property type="term" value="C:cell outer membrane"/>
    <property type="evidence" value="ECO:0007669"/>
    <property type="project" value="UniProtKB-SubCell"/>
</dbReference>
<dbReference type="PANTHER" id="PTHR33619">
    <property type="entry name" value="POLYSACCHARIDE EXPORT PROTEIN GFCE-RELATED"/>
    <property type="match status" value="1"/>
</dbReference>
<gene>
    <name evidence="18" type="ORF">SAMN04487924_13718</name>
</gene>
<keyword evidence="13" id="KW-0998">Cell outer membrane</keyword>